<evidence type="ECO:0000313" key="8">
    <source>
        <dbReference type="Proteomes" id="UP001226867"/>
    </source>
</evidence>
<keyword evidence="4" id="KW-0233">DNA recombination</keyword>
<evidence type="ECO:0000313" key="7">
    <source>
        <dbReference type="EMBL" id="MDP9902150.1"/>
    </source>
</evidence>
<keyword evidence="8" id="KW-1185">Reference proteome</keyword>
<evidence type="ECO:0000256" key="4">
    <source>
        <dbReference type="ARBA" id="ARBA00023172"/>
    </source>
</evidence>
<dbReference type="Pfam" id="PF05598">
    <property type="entry name" value="DUF772"/>
    <property type="match status" value="1"/>
</dbReference>
<comment type="similarity">
    <text evidence="1">Belongs to the transposase 11 family.</text>
</comment>
<evidence type="ECO:0000259" key="6">
    <source>
        <dbReference type="Pfam" id="PF05598"/>
    </source>
</evidence>
<dbReference type="Proteomes" id="UP001226867">
    <property type="component" value="Unassembled WGS sequence"/>
</dbReference>
<keyword evidence="2" id="KW-0815">Transposition</keyword>
<dbReference type="PANTHER" id="PTHR35604">
    <property type="entry name" value="TRANSPOSASE INSH FOR INSERTION SEQUENCE ELEMENT IS5A-RELATED"/>
    <property type="match status" value="1"/>
</dbReference>
<sequence>MRGADTFTESLFAMRRLEDFVPADHPLRPIRAMVNEALRKDGLFAGMYEANVKGGRPSIAPEKLLRAMLLQILFSVRSERQLMEQTQYNMLFRWFIGLAMDDAVWVPTVFSKNRQRLIEHDAVVAFFNEVLETAQDRDWLSGEHFSVDGTLIQAWAGHKSFVRKDGDDDGDRGGDFKGQRRSNETHESKTDPDSKLYRKGKTASELRYMGHTLTDNRHGLVVNAMVTQADGFIELEAAKTMIRDARQATASPDEEVTLGADKGL</sequence>
<comment type="caution">
    <text evidence="7">The sequence shown here is derived from an EMBL/GenBank/DDBJ whole genome shotgun (WGS) entry which is preliminary data.</text>
</comment>
<organism evidence="7 8">
    <name type="scientific">Variovorax ginsengisoli</name>
    <dbReference type="NCBI Taxonomy" id="363844"/>
    <lineage>
        <taxon>Bacteria</taxon>
        <taxon>Pseudomonadati</taxon>
        <taxon>Pseudomonadota</taxon>
        <taxon>Betaproteobacteria</taxon>
        <taxon>Burkholderiales</taxon>
        <taxon>Comamonadaceae</taxon>
        <taxon>Variovorax</taxon>
    </lineage>
</organism>
<evidence type="ECO:0000256" key="2">
    <source>
        <dbReference type="ARBA" id="ARBA00022578"/>
    </source>
</evidence>
<evidence type="ECO:0000256" key="5">
    <source>
        <dbReference type="SAM" id="MobiDB-lite"/>
    </source>
</evidence>
<dbReference type="InterPro" id="IPR008490">
    <property type="entry name" value="Transposase_InsH_N"/>
</dbReference>
<dbReference type="InterPro" id="IPR047959">
    <property type="entry name" value="Transpos_IS5"/>
</dbReference>
<accession>A0ABT9SD96</accession>
<reference evidence="7 8" key="1">
    <citation type="submission" date="2023-07" db="EMBL/GenBank/DDBJ databases">
        <title>Sorghum-associated microbial communities from plants grown in Nebraska, USA.</title>
        <authorList>
            <person name="Schachtman D."/>
        </authorList>
    </citation>
    <scope>NUCLEOTIDE SEQUENCE [LARGE SCALE GENOMIC DNA]</scope>
    <source>
        <strain evidence="7 8">DS1607</strain>
    </source>
</reference>
<feature type="region of interest" description="Disordered" evidence="5">
    <location>
        <begin position="163"/>
        <end position="196"/>
    </location>
</feature>
<dbReference type="PANTHER" id="PTHR35604:SF2">
    <property type="entry name" value="TRANSPOSASE INSH FOR INSERTION SEQUENCE ELEMENT IS5A-RELATED"/>
    <property type="match status" value="1"/>
</dbReference>
<dbReference type="NCBIfam" id="NF033581">
    <property type="entry name" value="transpos_IS5_4"/>
    <property type="match status" value="1"/>
</dbReference>
<protein>
    <submittedName>
        <fullName evidence="7">Transposase</fullName>
    </submittedName>
</protein>
<dbReference type="EMBL" id="JAUSRO010000016">
    <property type="protein sequence ID" value="MDP9902150.1"/>
    <property type="molecule type" value="Genomic_DNA"/>
</dbReference>
<proteinExistence type="inferred from homology"/>
<keyword evidence="3" id="KW-0238">DNA-binding</keyword>
<feature type="domain" description="Transposase InsH N-terminal" evidence="6">
    <location>
        <begin position="16"/>
        <end position="116"/>
    </location>
</feature>
<evidence type="ECO:0000256" key="3">
    <source>
        <dbReference type="ARBA" id="ARBA00023125"/>
    </source>
</evidence>
<evidence type="ECO:0000256" key="1">
    <source>
        <dbReference type="ARBA" id="ARBA00010075"/>
    </source>
</evidence>
<name>A0ABT9SD96_9BURK</name>
<gene>
    <name evidence="7" type="ORF">J2W36_004426</name>
</gene>